<proteinExistence type="predicted"/>
<feature type="signal peptide" evidence="2">
    <location>
        <begin position="1"/>
        <end position="25"/>
    </location>
</feature>
<dbReference type="Proteomes" id="UP000789572">
    <property type="component" value="Unassembled WGS sequence"/>
</dbReference>
<keyword evidence="1" id="KW-1133">Transmembrane helix</keyword>
<gene>
    <name evidence="3" type="ORF">POCULU_LOCUS4117</name>
</gene>
<keyword evidence="1" id="KW-0472">Membrane</keyword>
<name>A0A9N9AGI9_9GLOM</name>
<keyword evidence="1" id="KW-0812">Transmembrane</keyword>
<feature type="chain" id="PRO_5040280563" evidence="2">
    <location>
        <begin position="26"/>
        <end position="168"/>
    </location>
</feature>
<feature type="transmembrane region" description="Helical" evidence="1">
    <location>
        <begin position="54"/>
        <end position="73"/>
    </location>
</feature>
<evidence type="ECO:0000313" key="4">
    <source>
        <dbReference type="Proteomes" id="UP000789572"/>
    </source>
</evidence>
<protein>
    <submittedName>
        <fullName evidence="3">10151_t:CDS:1</fullName>
    </submittedName>
</protein>
<dbReference type="AlphaFoldDB" id="A0A9N9AGI9"/>
<keyword evidence="4" id="KW-1185">Reference proteome</keyword>
<dbReference type="OrthoDB" id="2428437at2759"/>
<comment type="caution">
    <text evidence="3">The sequence shown here is derived from an EMBL/GenBank/DDBJ whole genome shotgun (WGS) entry which is preliminary data.</text>
</comment>
<sequence>MFACKLQAIWILIILLAVSVKSSTANLVIADKTTKNFTNVTAAIAPDSGGGYPTHLVSMVVRGFLTLLTLLRLHWVDWTQQSKWHEDIDFDSDWVLANFTSPSWAAGYYYETHTYFGDENLTNILWWDGWVNGIYCNNLYFYLKHIIDYKLSYHWKIIWGQDCSYPLK</sequence>
<evidence type="ECO:0000256" key="2">
    <source>
        <dbReference type="SAM" id="SignalP"/>
    </source>
</evidence>
<dbReference type="EMBL" id="CAJVPJ010000510">
    <property type="protein sequence ID" value="CAG8532240.1"/>
    <property type="molecule type" value="Genomic_DNA"/>
</dbReference>
<reference evidence="3" key="1">
    <citation type="submission" date="2021-06" db="EMBL/GenBank/DDBJ databases">
        <authorList>
            <person name="Kallberg Y."/>
            <person name="Tangrot J."/>
            <person name="Rosling A."/>
        </authorList>
    </citation>
    <scope>NUCLEOTIDE SEQUENCE</scope>
    <source>
        <strain evidence="3">IA702</strain>
    </source>
</reference>
<organism evidence="3 4">
    <name type="scientific">Paraglomus occultum</name>
    <dbReference type="NCBI Taxonomy" id="144539"/>
    <lineage>
        <taxon>Eukaryota</taxon>
        <taxon>Fungi</taxon>
        <taxon>Fungi incertae sedis</taxon>
        <taxon>Mucoromycota</taxon>
        <taxon>Glomeromycotina</taxon>
        <taxon>Glomeromycetes</taxon>
        <taxon>Paraglomerales</taxon>
        <taxon>Paraglomeraceae</taxon>
        <taxon>Paraglomus</taxon>
    </lineage>
</organism>
<accession>A0A9N9AGI9</accession>
<evidence type="ECO:0000256" key="1">
    <source>
        <dbReference type="SAM" id="Phobius"/>
    </source>
</evidence>
<evidence type="ECO:0000313" key="3">
    <source>
        <dbReference type="EMBL" id="CAG8532240.1"/>
    </source>
</evidence>
<keyword evidence="2" id="KW-0732">Signal</keyword>